<feature type="transmembrane region" description="Helical" evidence="1">
    <location>
        <begin position="12"/>
        <end position="38"/>
    </location>
</feature>
<keyword evidence="1" id="KW-1133">Transmembrane helix</keyword>
<protein>
    <recommendedName>
        <fullName evidence="2">DUF6534 domain-containing protein</fullName>
    </recommendedName>
</protein>
<keyword evidence="1" id="KW-0812">Transmembrane</keyword>
<evidence type="ECO:0000259" key="2">
    <source>
        <dbReference type="Pfam" id="PF20152"/>
    </source>
</evidence>
<evidence type="ECO:0000313" key="3">
    <source>
        <dbReference type="EMBL" id="CAL1703700.1"/>
    </source>
</evidence>
<dbReference type="PANTHER" id="PTHR40465:SF1">
    <property type="entry name" value="DUF6534 DOMAIN-CONTAINING PROTEIN"/>
    <property type="match status" value="1"/>
</dbReference>
<feature type="transmembrane region" description="Helical" evidence="1">
    <location>
        <begin position="232"/>
        <end position="253"/>
    </location>
</feature>
<proteinExistence type="predicted"/>
<name>A0ABP1D754_9APHY</name>
<reference evidence="4" key="1">
    <citation type="submission" date="2024-04" db="EMBL/GenBank/DDBJ databases">
        <authorList>
            <person name="Shaw F."/>
            <person name="Minotto A."/>
        </authorList>
    </citation>
    <scope>NUCLEOTIDE SEQUENCE [LARGE SCALE GENOMIC DNA]</scope>
</reference>
<evidence type="ECO:0000256" key="1">
    <source>
        <dbReference type="SAM" id="Phobius"/>
    </source>
</evidence>
<dbReference type="EMBL" id="OZ037946">
    <property type="protein sequence ID" value="CAL1703700.1"/>
    <property type="molecule type" value="Genomic_DNA"/>
</dbReference>
<keyword evidence="4" id="KW-1185">Reference proteome</keyword>
<feature type="transmembrane region" description="Helical" evidence="1">
    <location>
        <begin position="122"/>
        <end position="146"/>
    </location>
</feature>
<feature type="transmembrane region" description="Helical" evidence="1">
    <location>
        <begin position="50"/>
        <end position="71"/>
    </location>
</feature>
<keyword evidence="1" id="KW-0472">Membrane</keyword>
<evidence type="ECO:0000313" key="4">
    <source>
        <dbReference type="Proteomes" id="UP001497453"/>
    </source>
</evidence>
<feature type="transmembrane region" description="Helical" evidence="1">
    <location>
        <begin position="166"/>
        <end position="186"/>
    </location>
</feature>
<sequence>MAAAPEPTVDGLLGGLVICFCFVFMLYGVTVTQSYVYMLNCKDDPKWMKLLVATVLILESLHSAFAMRFLYYSVIIAFGSVELVGQIDWSLGPVILLENAIVAAVEGFFIRRMWILSNHSYVLTFGTAFLLCARIGCHTTAAVFALTSGTWADFQAAPGPNITVEVSNALSAAVDAIIATSMIYYLHRGQSGQARTDGVVKWLMSYAINSGAMMMIVSLAIAITYVKVKESLLFLGLVMIVSKLYANSLLGTLNARQLLRSKTARAAGVGGSSRSNAYELSKIQVTSSGQMRPIEIYREKTQVTDAVAPFEDDELSQGKQPSLNPV</sequence>
<gene>
    <name evidence="3" type="ORF">GFSPODELE1_LOCUS4686</name>
</gene>
<feature type="transmembrane region" description="Helical" evidence="1">
    <location>
        <begin position="206"/>
        <end position="226"/>
    </location>
</feature>
<dbReference type="Pfam" id="PF20152">
    <property type="entry name" value="DUF6534"/>
    <property type="match status" value="1"/>
</dbReference>
<feature type="domain" description="DUF6534" evidence="2">
    <location>
        <begin position="171"/>
        <end position="257"/>
    </location>
</feature>
<dbReference type="Proteomes" id="UP001497453">
    <property type="component" value="Chromosome 3"/>
</dbReference>
<dbReference type="PANTHER" id="PTHR40465">
    <property type="entry name" value="CHROMOSOME 1, WHOLE GENOME SHOTGUN SEQUENCE"/>
    <property type="match status" value="1"/>
</dbReference>
<organism evidence="3 4">
    <name type="scientific">Somion occarium</name>
    <dbReference type="NCBI Taxonomy" id="3059160"/>
    <lineage>
        <taxon>Eukaryota</taxon>
        <taxon>Fungi</taxon>
        <taxon>Dikarya</taxon>
        <taxon>Basidiomycota</taxon>
        <taxon>Agaricomycotina</taxon>
        <taxon>Agaricomycetes</taxon>
        <taxon>Polyporales</taxon>
        <taxon>Cerrenaceae</taxon>
        <taxon>Somion</taxon>
    </lineage>
</organism>
<accession>A0ABP1D754</accession>
<dbReference type="InterPro" id="IPR045339">
    <property type="entry name" value="DUF6534"/>
</dbReference>
<feature type="transmembrane region" description="Helical" evidence="1">
    <location>
        <begin position="91"/>
        <end position="110"/>
    </location>
</feature>